<dbReference type="EMBL" id="KN846970">
    <property type="protein sequence ID" value="KIW82806.1"/>
    <property type="molecule type" value="Genomic_DNA"/>
</dbReference>
<reference evidence="2 3" key="1">
    <citation type="submission" date="2015-01" db="EMBL/GenBank/DDBJ databases">
        <title>The Genome Sequence of Fonsecaea pedrosoi CBS 271.37.</title>
        <authorList>
            <consortium name="The Broad Institute Genomics Platform"/>
            <person name="Cuomo C."/>
            <person name="de Hoog S."/>
            <person name="Gorbushina A."/>
            <person name="Stielow B."/>
            <person name="Teixiera M."/>
            <person name="Abouelleil A."/>
            <person name="Chapman S.B."/>
            <person name="Priest M."/>
            <person name="Young S.K."/>
            <person name="Wortman J."/>
            <person name="Nusbaum C."/>
            <person name="Birren B."/>
        </authorList>
    </citation>
    <scope>NUCLEOTIDE SEQUENCE [LARGE SCALE GENOMIC DNA]</scope>
    <source>
        <strain evidence="2 3">CBS 271.37</strain>
    </source>
</reference>
<accession>A0A0D2DYB0</accession>
<evidence type="ECO:0000313" key="2">
    <source>
        <dbReference type="EMBL" id="KIW82806.1"/>
    </source>
</evidence>
<evidence type="ECO:0000313" key="3">
    <source>
        <dbReference type="Proteomes" id="UP000053029"/>
    </source>
</evidence>
<name>A0A0D2DYB0_9EURO</name>
<proteinExistence type="predicted"/>
<dbReference type="AlphaFoldDB" id="A0A0D2DYB0"/>
<gene>
    <name evidence="2" type="ORF">Z517_02049</name>
</gene>
<sequence length="464" mass="52579">MLIQRLTSAHPAVRRDTTDMFEMRQVSSRIGQSKRPRGPRSSLTPTLHLDLRTRAVIYYLNYYLRAPADMQRLPGSVSDSIEEWVSGKTIPIIDSAVSSMALVVFSRTQQHSVAAAEAYVHYGELLRHAHKTLSGLVETNIDAALLVVFLMSRSEDSLHGRADTVPNSYLHHDGAAAILKIWRNQHPLEKLSATSAVKYSRRGIIRSALLRYLSVPAWLEDGQPFGECGKDLDYDRIVVQVARFRNQLTVLQRNNFQPNSSNPKLFQELQKLRSEAANLDHALRDWAIRIPSSWYPRRHLMPTTSFLPTRDFFSSEVYSYSSIAYATLWLNYSATRLLVNQAWLKILELIQPYSDSSVYAHEVKECHSRLIATSVDMSSSIPFVLERFKVTDRGQQQTEITLNTYAEITPYVADLTVWPLGVASCIGSLPIEHKQWFRIQLSFVGRILGCGILECISAADLLDL</sequence>
<feature type="region of interest" description="Disordered" evidence="1">
    <location>
        <begin position="25"/>
        <end position="45"/>
    </location>
</feature>
<dbReference type="Proteomes" id="UP000053029">
    <property type="component" value="Unassembled WGS sequence"/>
</dbReference>
<organism evidence="2 3">
    <name type="scientific">Fonsecaea pedrosoi CBS 271.37</name>
    <dbReference type="NCBI Taxonomy" id="1442368"/>
    <lineage>
        <taxon>Eukaryota</taxon>
        <taxon>Fungi</taxon>
        <taxon>Dikarya</taxon>
        <taxon>Ascomycota</taxon>
        <taxon>Pezizomycotina</taxon>
        <taxon>Eurotiomycetes</taxon>
        <taxon>Chaetothyriomycetidae</taxon>
        <taxon>Chaetothyriales</taxon>
        <taxon>Herpotrichiellaceae</taxon>
        <taxon>Fonsecaea</taxon>
    </lineage>
</organism>
<dbReference type="GeneID" id="25301539"/>
<dbReference type="InterPro" id="IPR053175">
    <property type="entry name" value="DHMBA_Reg_Transcription_Factor"/>
</dbReference>
<dbReference type="OrthoDB" id="2991872at2759"/>
<protein>
    <submittedName>
        <fullName evidence="2">Unplaced genomic scaffold supercont1.2, whole genome shotgun sequence</fullName>
    </submittedName>
</protein>
<dbReference type="RefSeq" id="XP_013286614.1">
    <property type="nucleotide sequence ID" value="XM_013431160.1"/>
</dbReference>
<dbReference type="VEuPathDB" id="FungiDB:Z517_02049"/>
<dbReference type="HOGENOM" id="CLU_042813_0_0_1"/>
<dbReference type="STRING" id="1442368.A0A0D2DYB0"/>
<evidence type="ECO:0000256" key="1">
    <source>
        <dbReference type="SAM" id="MobiDB-lite"/>
    </source>
</evidence>
<dbReference type="PANTHER" id="PTHR38791">
    <property type="entry name" value="ZN(II)2CYS6 TRANSCRIPTION FACTOR (EUROFUNG)-RELATED-RELATED"/>
    <property type="match status" value="1"/>
</dbReference>
<keyword evidence="3" id="KW-1185">Reference proteome</keyword>